<protein>
    <submittedName>
        <fullName evidence="1">Uncharacterized protein</fullName>
    </submittedName>
</protein>
<evidence type="ECO:0000313" key="1">
    <source>
        <dbReference type="EMBL" id="KAK9702151.1"/>
    </source>
</evidence>
<dbReference type="EMBL" id="JASPKY010000398">
    <property type="protein sequence ID" value="KAK9702151.1"/>
    <property type="molecule type" value="Genomic_DNA"/>
</dbReference>
<dbReference type="AlphaFoldDB" id="A0AAW1JFK2"/>
<name>A0AAW1JFK2_POPJA</name>
<accession>A0AAW1JFK2</accession>
<evidence type="ECO:0000313" key="2">
    <source>
        <dbReference type="Proteomes" id="UP001458880"/>
    </source>
</evidence>
<sequence length="103" mass="11465">MQRFYGSGIVSFSHRLRKKLNLSTYDGCVLVEIDLHQVWVAIDLRRHRSQPGLSAGNVAVSNLSRTLFAHRDTALEKAHCDDVGNVAFVKIAVVIFSTCPPEN</sequence>
<proteinExistence type="predicted"/>
<keyword evidence="2" id="KW-1185">Reference proteome</keyword>
<reference evidence="1 2" key="1">
    <citation type="journal article" date="2024" name="BMC Genomics">
        <title>De novo assembly and annotation of Popillia japonica's genome with initial clues to its potential as an invasive pest.</title>
        <authorList>
            <person name="Cucini C."/>
            <person name="Boschi S."/>
            <person name="Funari R."/>
            <person name="Cardaioli E."/>
            <person name="Iannotti N."/>
            <person name="Marturano G."/>
            <person name="Paoli F."/>
            <person name="Bruttini M."/>
            <person name="Carapelli A."/>
            <person name="Frati F."/>
            <person name="Nardi F."/>
        </authorList>
    </citation>
    <scope>NUCLEOTIDE SEQUENCE [LARGE SCALE GENOMIC DNA]</scope>
    <source>
        <strain evidence="1">DMR45628</strain>
    </source>
</reference>
<gene>
    <name evidence="1" type="ORF">QE152_g30134</name>
</gene>
<organism evidence="1 2">
    <name type="scientific">Popillia japonica</name>
    <name type="common">Japanese beetle</name>
    <dbReference type="NCBI Taxonomy" id="7064"/>
    <lineage>
        <taxon>Eukaryota</taxon>
        <taxon>Metazoa</taxon>
        <taxon>Ecdysozoa</taxon>
        <taxon>Arthropoda</taxon>
        <taxon>Hexapoda</taxon>
        <taxon>Insecta</taxon>
        <taxon>Pterygota</taxon>
        <taxon>Neoptera</taxon>
        <taxon>Endopterygota</taxon>
        <taxon>Coleoptera</taxon>
        <taxon>Polyphaga</taxon>
        <taxon>Scarabaeiformia</taxon>
        <taxon>Scarabaeidae</taxon>
        <taxon>Rutelinae</taxon>
        <taxon>Popillia</taxon>
    </lineage>
</organism>
<comment type="caution">
    <text evidence="1">The sequence shown here is derived from an EMBL/GenBank/DDBJ whole genome shotgun (WGS) entry which is preliminary data.</text>
</comment>
<dbReference type="Proteomes" id="UP001458880">
    <property type="component" value="Unassembled WGS sequence"/>
</dbReference>